<reference evidence="1 2" key="1">
    <citation type="submission" date="2019-01" db="EMBL/GenBank/DDBJ databases">
        <title>Sinorhodobacter populi sp. nov. isolated from the symptomatic bark tissue of Populus euramericana canker.</title>
        <authorList>
            <person name="Xu G."/>
        </authorList>
    </citation>
    <scope>NUCLEOTIDE SEQUENCE [LARGE SCALE GENOMIC DNA]</scope>
    <source>
        <strain evidence="1 2">D19-10-3-21</strain>
    </source>
</reference>
<proteinExistence type="predicted"/>
<accession>A0A443KIB0</accession>
<organism evidence="1 2">
    <name type="scientific">Paenirhodobacter populi</name>
    <dbReference type="NCBI Taxonomy" id="2306993"/>
    <lineage>
        <taxon>Bacteria</taxon>
        <taxon>Pseudomonadati</taxon>
        <taxon>Pseudomonadota</taxon>
        <taxon>Alphaproteobacteria</taxon>
        <taxon>Rhodobacterales</taxon>
        <taxon>Rhodobacter group</taxon>
        <taxon>Paenirhodobacter</taxon>
    </lineage>
</organism>
<dbReference type="EMBL" id="SAUX01000001">
    <property type="protein sequence ID" value="RWR32489.1"/>
    <property type="molecule type" value="Genomic_DNA"/>
</dbReference>
<dbReference type="RefSeq" id="WP_128235276.1">
    <property type="nucleotide sequence ID" value="NZ_SAUX01000001.1"/>
</dbReference>
<protein>
    <submittedName>
        <fullName evidence="1">Uncharacterized protein</fullName>
    </submittedName>
</protein>
<evidence type="ECO:0000313" key="2">
    <source>
        <dbReference type="Proteomes" id="UP000285295"/>
    </source>
</evidence>
<name>A0A443KIB0_9RHOB</name>
<dbReference type="AlphaFoldDB" id="A0A443KIB0"/>
<sequence length="90" mass="9898">MSEKPMLTEALKTKLAELALLIDHENGAGRTAIATSVVMFDIPDQGVAVLVTGCREEVHMVRLLKGLMMEAERRTPEGVDEILPPKDRVN</sequence>
<evidence type="ECO:0000313" key="1">
    <source>
        <dbReference type="EMBL" id="RWR32489.1"/>
    </source>
</evidence>
<dbReference type="Proteomes" id="UP000285295">
    <property type="component" value="Unassembled WGS sequence"/>
</dbReference>
<gene>
    <name evidence="1" type="ORF">D2T31_00460</name>
</gene>
<reference evidence="1 2" key="2">
    <citation type="submission" date="2019-01" db="EMBL/GenBank/DDBJ databases">
        <authorList>
            <person name="Li Y."/>
        </authorList>
    </citation>
    <scope>NUCLEOTIDE SEQUENCE [LARGE SCALE GENOMIC DNA]</scope>
    <source>
        <strain evidence="1 2">D19-10-3-21</strain>
    </source>
</reference>
<comment type="caution">
    <text evidence="1">The sequence shown here is derived from an EMBL/GenBank/DDBJ whole genome shotgun (WGS) entry which is preliminary data.</text>
</comment>